<dbReference type="EMBL" id="MU157946">
    <property type="protein sequence ID" value="KAF9522420.1"/>
    <property type="molecule type" value="Genomic_DNA"/>
</dbReference>
<comment type="caution">
    <text evidence="2">The sequence shown here is derived from an EMBL/GenBank/DDBJ whole genome shotgun (WGS) entry which is preliminary data.</text>
</comment>
<gene>
    <name evidence="2" type="ORF">CPB83DRAFT_112524</name>
</gene>
<feature type="region of interest" description="Disordered" evidence="1">
    <location>
        <begin position="21"/>
        <end position="40"/>
    </location>
</feature>
<feature type="region of interest" description="Disordered" evidence="1">
    <location>
        <begin position="111"/>
        <end position="181"/>
    </location>
</feature>
<evidence type="ECO:0000313" key="3">
    <source>
        <dbReference type="Proteomes" id="UP000807306"/>
    </source>
</evidence>
<feature type="compositionally biased region" description="Acidic residues" evidence="1">
    <location>
        <begin position="143"/>
        <end position="181"/>
    </location>
</feature>
<accession>A0A9P6E4N3</accession>
<dbReference type="OrthoDB" id="2351920at2759"/>
<feature type="compositionally biased region" description="Low complexity" evidence="1">
    <location>
        <begin position="128"/>
        <end position="140"/>
    </location>
</feature>
<keyword evidence="3" id="KW-1185">Reference proteome</keyword>
<organism evidence="2 3">
    <name type="scientific">Crepidotus variabilis</name>
    <dbReference type="NCBI Taxonomy" id="179855"/>
    <lineage>
        <taxon>Eukaryota</taxon>
        <taxon>Fungi</taxon>
        <taxon>Dikarya</taxon>
        <taxon>Basidiomycota</taxon>
        <taxon>Agaricomycotina</taxon>
        <taxon>Agaricomycetes</taxon>
        <taxon>Agaricomycetidae</taxon>
        <taxon>Agaricales</taxon>
        <taxon>Agaricineae</taxon>
        <taxon>Crepidotaceae</taxon>
        <taxon>Crepidotus</taxon>
    </lineage>
</organism>
<feature type="region of interest" description="Disordered" evidence="1">
    <location>
        <begin position="51"/>
        <end position="71"/>
    </location>
</feature>
<dbReference type="Proteomes" id="UP000807306">
    <property type="component" value="Unassembled WGS sequence"/>
</dbReference>
<evidence type="ECO:0000256" key="1">
    <source>
        <dbReference type="SAM" id="MobiDB-lite"/>
    </source>
</evidence>
<sequence length="181" mass="19988">MTRYDLLVLDTVETSEYMKGELSDDDLDIPPHLIPPNPDESDMLPSQVHPSYPYGNPNNIKHPSAKPRHTLGTSSRALFEDMGYGGGGTNGTLRWTDLALQDLLPVDAEKEEAQRAIQARKMASGTSNNNPQAPQAQAIPEPLNDDEDEEGEDDVVEEEEDEDTGMYEGDGDEEDLDEDET</sequence>
<dbReference type="AlphaFoldDB" id="A0A9P6E4N3"/>
<reference evidence="2" key="1">
    <citation type="submission" date="2020-11" db="EMBL/GenBank/DDBJ databases">
        <authorList>
            <consortium name="DOE Joint Genome Institute"/>
            <person name="Ahrendt S."/>
            <person name="Riley R."/>
            <person name="Andreopoulos W."/>
            <person name="Labutti K."/>
            <person name="Pangilinan J."/>
            <person name="Ruiz-Duenas F.J."/>
            <person name="Barrasa J.M."/>
            <person name="Sanchez-Garcia M."/>
            <person name="Camarero S."/>
            <person name="Miyauchi S."/>
            <person name="Serrano A."/>
            <person name="Linde D."/>
            <person name="Babiker R."/>
            <person name="Drula E."/>
            <person name="Ayuso-Fernandez I."/>
            <person name="Pacheco R."/>
            <person name="Padilla G."/>
            <person name="Ferreira P."/>
            <person name="Barriuso J."/>
            <person name="Kellner H."/>
            <person name="Castanera R."/>
            <person name="Alfaro M."/>
            <person name="Ramirez L."/>
            <person name="Pisabarro A.G."/>
            <person name="Kuo A."/>
            <person name="Tritt A."/>
            <person name="Lipzen A."/>
            <person name="He G."/>
            <person name="Yan M."/>
            <person name="Ng V."/>
            <person name="Cullen D."/>
            <person name="Martin F."/>
            <person name="Rosso M.-N."/>
            <person name="Henrissat B."/>
            <person name="Hibbett D."/>
            <person name="Martinez A.T."/>
            <person name="Grigoriev I.V."/>
        </authorList>
    </citation>
    <scope>NUCLEOTIDE SEQUENCE</scope>
    <source>
        <strain evidence="2">CBS 506.95</strain>
    </source>
</reference>
<evidence type="ECO:0000313" key="2">
    <source>
        <dbReference type="EMBL" id="KAF9522420.1"/>
    </source>
</evidence>
<protein>
    <submittedName>
        <fullName evidence="2">Uncharacterized protein</fullName>
    </submittedName>
</protein>
<proteinExistence type="predicted"/>
<name>A0A9P6E4N3_9AGAR</name>